<dbReference type="Pfam" id="PF08281">
    <property type="entry name" value="Sigma70_r4_2"/>
    <property type="match status" value="1"/>
</dbReference>
<proteinExistence type="inferred from homology"/>
<keyword evidence="3" id="KW-0731">Sigma factor</keyword>
<dbReference type="InterPro" id="IPR013249">
    <property type="entry name" value="RNA_pol_sigma70_r4_t2"/>
</dbReference>
<keyword evidence="2" id="KW-0805">Transcription regulation</keyword>
<evidence type="ECO:0000256" key="2">
    <source>
        <dbReference type="ARBA" id="ARBA00023015"/>
    </source>
</evidence>
<evidence type="ECO:0000256" key="1">
    <source>
        <dbReference type="ARBA" id="ARBA00010641"/>
    </source>
</evidence>
<evidence type="ECO:0000313" key="8">
    <source>
        <dbReference type="Proteomes" id="UP001302374"/>
    </source>
</evidence>
<reference evidence="7 8" key="1">
    <citation type="submission" date="2019-09" db="EMBL/GenBank/DDBJ databases">
        <title>Butyricimonas paravirosa DSM 105722 (=214-4 = JCM 18677 = CCUG 65563).</title>
        <authorList>
            <person name="Le Roy T."/>
            <person name="Cani P.D."/>
        </authorList>
    </citation>
    <scope>NUCLEOTIDE SEQUENCE [LARGE SCALE GENOMIC DNA]</scope>
    <source>
        <strain evidence="7 8">DSM 105722</strain>
    </source>
</reference>
<dbReference type="RefSeq" id="WP_317147138.1">
    <property type="nucleotide sequence ID" value="NZ_CP043839.1"/>
</dbReference>
<dbReference type="SUPFAM" id="SSF88946">
    <property type="entry name" value="Sigma2 domain of RNA polymerase sigma factors"/>
    <property type="match status" value="1"/>
</dbReference>
<dbReference type="GeneID" id="86893173"/>
<feature type="domain" description="RNA polymerase sigma-70 region 2" evidence="5">
    <location>
        <begin position="66"/>
        <end position="132"/>
    </location>
</feature>
<dbReference type="PANTHER" id="PTHR43133:SF46">
    <property type="entry name" value="RNA POLYMERASE SIGMA-70 FACTOR ECF SUBFAMILY"/>
    <property type="match status" value="1"/>
</dbReference>
<evidence type="ECO:0000259" key="5">
    <source>
        <dbReference type="Pfam" id="PF04542"/>
    </source>
</evidence>
<feature type="domain" description="RNA polymerase sigma factor 70 region 4 type 2" evidence="6">
    <location>
        <begin position="161"/>
        <end position="206"/>
    </location>
</feature>
<dbReference type="PANTHER" id="PTHR43133">
    <property type="entry name" value="RNA POLYMERASE ECF-TYPE SIGMA FACTO"/>
    <property type="match status" value="1"/>
</dbReference>
<dbReference type="EMBL" id="CP043839">
    <property type="protein sequence ID" value="WOF13990.1"/>
    <property type="molecule type" value="Genomic_DNA"/>
</dbReference>
<evidence type="ECO:0000256" key="4">
    <source>
        <dbReference type="ARBA" id="ARBA00023163"/>
    </source>
</evidence>
<dbReference type="InterPro" id="IPR014284">
    <property type="entry name" value="RNA_pol_sigma-70_dom"/>
</dbReference>
<keyword evidence="8" id="KW-1185">Reference proteome</keyword>
<protein>
    <submittedName>
        <fullName evidence="7">Sigma-70 family RNA polymerase sigma factor</fullName>
    </submittedName>
</protein>
<comment type="similarity">
    <text evidence="1">Belongs to the sigma-70 factor family. ECF subfamily.</text>
</comment>
<dbReference type="SUPFAM" id="SSF88659">
    <property type="entry name" value="Sigma3 and sigma4 domains of RNA polymerase sigma factors"/>
    <property type="match status" value="1"/>
</dbReference>
<evidence type="ECO:0000259" key="6">
    <source>
        <dbReference type="Pfam" id="PF08281"/>
    </source>
</evidence>
<dbReference type="Pfam" id="PF04542">
    <property type="entry name" value="Sigma70_r2"/>
    <property type="match status" value="1"/>
</dbReference>
<dbReference type="InterPro" id="IPR039425">
    <property type="entry name" value="RNA_pol_sigma-70-like"/>
</dbReference>
<gene>
    <name evidence="7" type="ORF">F1644_17720</name>
</gene>
<name>A0ABZ0FZG9_9BACT</name>
<accession>A0ABZ0FZG9</accession>
<dbReference type="InterPro" id="IPR013325">
    <property type="entry name" value="RNA_pol_sigma_r2"/>
</dbReference>
<dbReference type="InterPro" id="IPR036388">
    <property type="entry name" value="WH-like_DNA-bd_sf"/>
</dbReference>
<dbReference type="Proteomes" id="UP001302374">
    <property type="component" value="Chromosome"/>
</dbReference>
<dbReference type="NCBIfam" id="TIGR02937">
    <property type="entry name" value="sigma70-ECF"/>
    <property type="match status" value="1"/>
</dbReference>
<evidence type="ECO:0000313" key="7">
    <source>
        <dbReference type="EMBL" id="WOF13990.1"/>
    </source>
</evidence>
<keyword evidence="4" id="KW-0804">Transcription</keyword>
<evidence type="ECO:0000256" key="3">
    <source>
        <dbReference type="ARBA" id="ARBA00023082"/>
    </source>
</evidence>
<dbReference type="Gene3D" id="1.10.10.10">
    <property type="entry name" value="Winged helix-like DNA-binding domain superfamily/Winged helix DNA-binding domain"/>
    <property type="match status" value="1"/>
</dbReference>
<dbReference type="Gene3D" id="1.10.1740.10">
    <property type="match status" value="1"/>
</dbReference>
<dbReference type="InterPro" id="IPR013324">
    <property type="entry name" value="RNA_pol_sigma_r3/r4-like"/>
</dbReference>
<organism evidence="7 8">
    <name type="scientific">Butyricimonas paravirosa</name>
    <dbReference type="NCBI Taxonomy" id="1472417"/>
    <lineage>
        <taxon>Bacteria</taxon>
        <taxon>Pseudomonadati</taxon>
        <taxon>Bacteroidota</taxon>
        <taxon>Bacteroidia</taxon>
        <taxon>Bacteroidales</taxon>
        <taxon>Odoribacteraceae</taxon>
        <taxon>Butyricimonas</taxon>
    </lineage>
</organism>
<sequence length="226" mass="26747">MSQESGYFFLLTIKDFTNEAKKEIGLSEILLNVRIFIFKAWIVSEKSDIEIVRDIKNGSVSAFQELYSRYADIVYRNILARVNSSFDADDIFQDFFIQVWEKRDAFQVSSSVKGYLLIWLRNHILNSIKQEQIRDKYQDICAPNEEDNYTWVKIVAKDLDENIRRIVDGFPPRLQCVYMLRQEQNLSIKEIAEKLAVSEQTVKNQLGDITRRLRYEVSRKNFLFFI</sequence>
<dbReference type="InterPro" id="IPR007627">
    <property type="entry name" value="RNA_pol_sigma70_r2"/>
</dbReference>